<dbReference type="EnsemblPlants" id="AUR62002891-RA">
    <property type="protein sequence ID" value="AUR62002891-RA:cds"/>
    <property type="gene ID" value="AUR62002891"/>
</dbReference>
<evidence type="ECO:0000313" key="2">
    <source>
        <dbReference type="EnsemblPlants" id="AUR62002891-RA:cds"/>
    </source>
</evidence>
<feature type="domain" description="Replication factor A C-terminal" evidence="1">
    <location>
        <begin position="253"/>
        <end position="332"/>
    </location>
</feature>
<accession>A0A803KV33</accession>
<dbReference type="Pfam" id="PF08646">
    <property type="entry name" value="Rep_fac-A_C"/>
    <property type="match status" value="1"/>
</dbReference>
<name>A0A803KV33_CHEQI</name>
<evidence type="ECO:0000313" key="3">
    <source>
        <dbReference type="Proteomes" id="UP000596660"/>
    </source>
</evidence>
<dbReference type="PANTHER" id="PTHR47165">
    <property type="entry name" value="OS03G0429900 PROTEIN"/>
    <property type="match status" value="1"/>
</dbReference>
<dbReference type="AlphaFoldDB" id="A0A803KV33"/>
<dbReference type="Gene3D" id="2.40.50.140">
    <property type="entry name" value="Nucleic acid-binding proteins"/>
    <property type="match status" value="2"/>
</dbReference>
<dbReference type="Gramene" id="AUR62002891-RA">
    <property type="protein sequence ID" value="AUR62002891-RA:cds"/>
    <property type="gene ID" value="AUR62002891"/>
</dbReference>
<reference evidence="2" key="2">
    <citation type="submission" date="2021-03" db="UniProtKB">
        <authorList>
            <consortium name="EnsemblPlants"/>
        </authorList>
    </citation>
    <scope>IDENTIFICATION</scope>
</reference>
<dbReference type="Proteomes" id="UP000596660">
    <property type="component" value="Unplaced"/>
</dbReference>
<organism evidence="2 3">
    <name type="scientific">Chenopodium quinoa</name>
    <name type="common">Quinoa</name>
    <dbReference type="NCBI Taxonomy" id="63459"/>
    <lineage>
        <taxon>Eukaryota</taxon>
        <taxon>Viridiplantae</taxon>
        <taxon>Streptophyta</taxon>
        <taxon>Embryophyta</taxon>
        <taxon>Tracheophyta</taxon>
        <taxon>Spermatophyta</taxon>
        <taxon>Magnoliopsida</taxon>
        <taxon>eudicotyledons</taxon>
        <taxon>Gunneridae</taxon>
        <taxon>Pentapetalae</taxon>
        <taxon>Caryophyllales</taxon>
        <taxon>Chenopodiaceae</taxon>
        <taxon>Chenopodioideae</taxon>
        <taxon>Atripliceae</taxon>
        <taxon>Chenopodium</taxon>
    </lineage>
</organism>
<keyword evidence="3" id="KW-1185">Reference proteome</keyword>
<evidence type="ECO:0000259" key="1">
    <source>
        <dbReference type="Pfam" id="PF08646"/>
    </source>
</evidence>
<dbReference type="InterPro" id="IPR013955">
    <property type="entry name" value="Rep_factor-A_C"/>
</dbReference>
<reference evidence="2" key="1">
    <citation type="journal article" date="2017" name="Nature">
        <title>The genome of Chenopodium quinoa.</title>
        <authorList>
            <person name="Jarvis D.E."/>
            <person name="Ho Y.S."/>
            <person name="Lightfoot D.J."/>
            <person name="Schmoeckel S.M."/>
            <person name="Li B."/>
            <person name="Borm T.J.A."/>
            <person name="Ohyanagi H."/>
            <person name="Mineta K."/>
            <person name="Michell C.T."/>
            <person name="Saber N."/>
            <person name="Kharbatia N.M."/>
            <person name="Rupper R.R."/>
            <person name="Sharp A.R."/>
            <person name="Dally N."/>
            <person name="Boughton B.A."/>
            <person name="Woo Y.H."/>
            <person name="Gao G."/>
            <person name="Schijlen E.G.W.M."/>
            <person name="Guo X."/>
            <person name="Momin A.A."/>
            <person name="Negrao S."/>
            <person name="Al-Babili S."/>
            <person name="Gehring C."/>
            <person name="Roessner U."/>
            <person name="Jung C."/>
            <person name="Murphy K."/>
            <person name="Arold S.T."/>
            <person name="Gojobori T."/>
            <person name="van der Linden C.G."/>
            <person name="van Loo E.N."/>
            <person name="Jellen E.N."/>
            <person name="Maughan P.J."/>
            <person name="Tester M."/>
        </authorList>
    </citation>
    <scope>NUCLEOTIDE SEQUENCE [LARGE SCALE GENOMIC DNA]</scope>
    <source>
        <strain evidence="2">cv. PI 614886</strain>
    </source>
</reference>
<protein>
    <recommendedName>
        <fullName evidence="1">Replication factor A C-terminal domain-containing protein</fullName>
    </recommendedName>
</protein>
<sequence>MRCALFGDQIHAYEDVLKPTGQYEISKAPITYMDEQYKINLEELPYQMTIGHQTIVQRLNPEAGPIEPKYQPLSTLPRSPDPNGRFDIVGVVLFVEDAPRIISNIRGRDSPVREISVTDTSQDHAMTISAWNDLTGKPCDAISNWAERFNVVGFTALKTRHTRGFTLNTTMSTRIIMNPKGERADMLREWVKLYQHVFLDRQEKILNVRYPSAEKKVVTIAELRSKKASNAIPDEVAWIRVTIPDPDLQRVNAYIGCLGCGKRTHLPIGTRFPCISCKKAETTAAYRVTFKFDAADESGTMSFTTFNDDTEKLFRKPASEIWNIKSTGNLEAMNSVLL</sequence>
<proteinExistence type="predicted"/>
<dbReference type="PANTHER" id="PTHR47165:SF4">
    <property type="entry name" value="OS03G0429900 PROTEIN"/>
    <property type="match status" value="1"/>
</dbReference>
<dbReference type="InterPro" id="IPR012340">
    <property type="entry name" value="NA-bd_OB-fold"/>
</dbReference>
<dbReference type="SUPFAM" id="SSF50249">
    <property type="entry name" value="Nucleic acid-binding proteins"/>
    <property type="match status" value="2"/>
</dbReference>